<keyword evidence="6" id="KW-1185">Reference proteome</keyword>
<keyword evidence="2 5" id="KW-0238">DNA-binding</keyword>
<evidence type="ECO:0000259" key="4">
    <source>
        <dbReference type="PROSITE" id="PS50932"/>
    </source>
</evidence>
<dbReference type="PROSITE" id="PS00356">
    <property type="entry name" value="HTH_LACI_1"/>
    <property type="match status" value="1"/>
</dbReference>
<sequence>MATLKDIALKAGVSQGTVSRILNGDSTLNVAAETREKVTKIAVELGYRSVSQRHKDTRVRNQEKIKNSKNITVGIAQMFEMQQLQDDIYYMMLKNMVEAECFSNGWNTVSLYRNSDGNFVKNSDGNLEGIVAIGRFTTEEIHSFEKYTSNIVFIDSSPDEMKYYSIVPNYHMAIRLVLNHFDEMGYERVAYAGAVYTYNRVKMLTMDPRFYYYKNSMINRNLFDENLVIDCEMNSGSSYEAMERYLEKNKKPPKALFISSDATAAGILKSIREHGFLVPGDCNIVTYNNTTFSESSTPPLDSIEVYLKESAKEATFALERFWNAEKLPRKIVIPCSLVIRGSIKKQENNSK</sequence>
<dbReference type="GO" id="GO:0003677">
    <property type="term" value="F:DNA binding"/>
    <property type="evidence" value="ECO:0007669"/>
    <property type="project" value="UniProtKB-KW"/>
</dbReference>
<proteinExistence type="predicted"/>
<dbReference type="PRINTS" id="PR00036">
    <property type="entry name" value="HTHLACI"/>
</dbReference>
<dbReference type="InterPro" id="IPR010982">
    <property type="entry name" value="Lambda_DNA-bd_dom_sf"/>
</dbReference>
<protein>
    <submittedName>
        <fullName evidence="5">LacI family DNA-binding transcriptional regulator</fullName>
    </submittedName>
</protein>
<dbReference type="SMART" id="SM00354">
    <property type="entry name" value="HTH_LACI"/>
    <property type="match status" value="1"/>
</dbReference>
<keyword evidence="1" id="KW-0805">Transcription regulation</keyword>
<dbReference type="CDD" id="cd01392">
    <property type="entry name" value="HTH_LacI"/>
    <property type="match status" value="1"/>
</dbReference>
<dbReference type="SUPFAM" id="SSF47413">
    <property type="entry name" value="lambda repressor-like DNA-binding domains"/>
    <property type="match status" value="1"/>
</dbReference>
<evidence type="ECO:0000256" key="3">
    <source>
        <dbReference type="ARBA" id="ARBA00023163"/>
    </source>
</evidence>
<comment type="caution">
    <text evidence="5">The sequence shown here is derived from an EMBL/GenBank/DDBJ whole genome shotgun (WGS) entry which is preliminary data.</text>
</comment>
<organism evidence="5 6">
    <name type="scientific">Blautia stercoris</name>
    <dbReference type="NCBI Taxonomy" id="871664"/>
    <lineage>
        <taxon>Bacteria</taxon>
        <taxon>Bacillati</taxon>
        <taxon>Bacillota</taxon>
        <taxon>Clostridia</taxon>
        <taxon>Lachnospirales</taxon>
        <taxon>Lachnospiraceae</taxon>
        <taxon>Blautia</taxon>
    </lineage>
</organism>
<dbReference type="PANTHER" id="PTHR30146:SF149">
    <property type="entry name" value="HTH-TYPE TRANSCRIPTIONAL REGULATOR EBGR"/>
    <property type="match status" value="1"/>
</dbReference>
<dbReference type="CDD" id="cd01544">
    <property type="entry name" value="PBP1_GalR"/>
    <property type="match status" value="1"/>
</dbReference>
<name>A0ABR7PBW2_9FIRM</name>
<dbReference type="PROSITE" id="PS50932">
    <property type="entry name" value="HTH_LACI_2"/>
    <property type="match status" value="1"/>
</dbReference>
<reference evidence="5 6" key="1">
    <citation type="submission" date="2020-08" db="EMBL/GenBank/DDBJ databases">
        <title>Genome public.</title>
        <authorList>
            <person name="Liu C."/>
            <person name="Sun Q."/>
        </authorList>
    </citation>
    <scope>NUCLEOTIDE SEQUENCE [LARGE SCALE GENOMIC DNA]</scope>
    <source>
        <strain evidence="5 6">3_YM_SP_D4_24.mj</strain>
    </source>
</reference>
<gene>
    <name evidence="5" type="ORF">H8712_09665</name>
</gene>
<keyword evidence="3" id="KW-0804">Transcription</keyword>
<dbReference type="Gene3D" id="1.10.260.40">
    <property type="entry name" value="lambda repressor-like DNA-binding domains"/>
    <property type="match status" value="1"/>
</dbReference>
<accession>A0ABR7PBW2</accession>
<dbReference type="InterPro" id="IPR046335">
    <property type="entry name" value="LacI/GalR-like_sensor"/>
</dbReference>
<dbReference type="Pfam" id="PF00356">
    <property type="entry name" value="LacI"/>
    <property type="match status" value="1"/>
</dbReference>
<evidence type="ECO:0000313" key="6">
    <source>
        <dbReference type="Proteomes" id="UP000661649"/>
    </source>
</evidence>
<dbReference type="PANTHER" id="PTHR30146">
    <property type="entry name" value="LACI-RELATED TRANSCRIPTIONAL REPRESSOR"/>
    <property type="match status" value="1"/>
</dbReference>
<evidence type="ECO:0000256" key="1">
    <source>
        <dbReference type="ARBA" id="ARBA00023015"/>
    </source>
</evidence>
<dbReference type="Pfam" id="PF13377">
    <property type="entry name" value="Peripla_BP_3"/>
    <property type="match status" value="1"/>
</dbReference>
<dbReference type="Gene3D" id="3.40.50.2300">
    <property type="match status" value="2"/>
</dbReference>
<evidence type="ECO:0000313" key="5">
    <source>
        <dbReference type="EMBL" id="MBC8628874.1"/>
    </source>
</evidence>
<evidence type="ECO:0000256" key="2">
    <source>
        <dbReference type="ARBA" id="ARBA00023125"/>
    </source>
</evidence>
<dbReference type="RefSeq" id="WP_187558707.1">
    <property type="nucleotide sequence ID" value="NZ_JACRTP010000003.1"/>
</dbReference>
<dbReference type="InterPro" id="IPR028082">
    <property type="entry name" value="Peripla_BP_I"/>
</dbReference>
<dbReference type="InterPro" id="IPR000843">
    <property type="entry name" value="HTH_LacI"/>
</dbReference>
<dbReference type="EMBL" id="JACRTP010000003">
    <property type="protein sequence ID" value="MBC8628874.1"/>
    <property type="molecule type" value="Genomic_DNA"/>
</dbReference>
<feature type="domain" description="HTH lacI-type" evidence="4">
    <location>
        <begin position="2"/>
        <end position="59"/>
    </location>
</feature>
<dbReference type="Proteomes" id="UP000661649">
    <property type="component" value="Unassembled WGS sequence"/>
</dbReference>
<dbReference type="SUPFAM" id="SSF53822">
    <property type="entry name" value="Periplasmic binding protein-like I"/>
    <property type="match status" value="1"/>
</dbReference>